<accession>A0A1I0NFN5</accession>
<organism evidence="1 2">
    <name type="scientific">Roseivirga pacifica</name>
    <dbReference type="NCBI Taxonomy" id="1267423"/>
    <lineage>
        <taxon>Bacteria</taxon>
        <taxon>Pseudomonadati</taxon>
        <taxon>Bacteroidota</taxon>
        <taxon>Cytophagia</taxon>
        <taxon>Cytophagales</taxon>
        <taxon>Roseivirgaceae</taxon>
        <taxon>Roseivirga</taxon>
    </lineage>
</organism>
<dbReference type="OrthoDB" id="9806653at2"/>
<dbReference type="AlphaFoldDB" id="A0A1I0NFN5"/>
<sequence>MDAYNGTTLYVKDLALGLVRRGVGVEVFTLRLGKVSREIADAGVVVTTKLAELSRPDLIHGHQNIVTRLALNKFKLTPCISWIHDRLSPLDIPLFHKNIVQYAAVDYNCAERYIQDYSISSADIKVVYNWVNLERFEKKKTWSATLNTALVFSNYANNHNYLKLIKQACEIKGVNLQVIGKGVGKEHPKPEQLIGGFDLVFGKAKAAMESMAVGCAVIVCDFTGLAGMVKPQNFDHYRKYNFGMKLMTRLTTVETLCEELDKFSTRDSQIVCDRIREDASLEKSIDLLINLYQDTILRHKRGLRNKYSASFKHTLLIWKKTIRIWLSIWTELNYPKIYKAVKG</sequence>
<dbReference type="SUPFAM" id="SSF53756">
    <property type="entry name" value="UDP-Glycosyltransferase/glycogen phosphorylase"/>
    <property type="match status" value="1"/>
</dbReference>
<evidence type="ECO:0000313" key="2">
    <source>
        <dbReference type="Proteomes" id="UP000199437"/>
    </source>
</evidence>
<dbReference type="GeneID" id="99985896"/>
<reference evidence="2" key="1">
    <citation type="submission" date="2016-10" db="EMBL/GenBank/DDBJ databases">
        <authorList>
            <person name="Varghese N."/>
            <person name="Submissions S."/>
        </authorList>
    </citation>
    <scope>NUCLEOTIDE SEQUENCE [LARGE SCALE GENOMIC DNA]</scope>
    <source>
        <strain evidence="2">CGMCC 1.12402</strain>
    </source>
</reference>
<evidence type="ECO:0000313" key="1">
    <source>
        <dbReference type="EMBL" id="SEW00166.1"/>
    </source>
</evidence>
<dbReference type="Proteomes" id="UP000199437">
    <property type="component" value="Unassembled WGS sequence"/>
</dbReference>
<dbReference type="GO" id="GO:0016757">
    <property type="term" value="F:glycosyltransferase activity"/>
    <property type="evidence" value="ECO:0007669"/>
    <property type="project" value="UniProtKB-ARBA"/>
</dbReference>
<protein>
    <submittedName>
        <fullName evidence="1">Uncharacterized protein</fullName>
    </submittedName>
</protein>
<keyword evidence="2" id="KW-1185">Reference proteome</keyword>
<proteinExistence type="predicted"/>
<dbReference type="Gene3D" id="3.40.50.2000">
    <property type="entry name" value="Glycogen Phosphorylase B"/>
    <property type="match status" value="1"/>
</dbReference>
<name>A0A1I0NFN5_9BACT</name>
<dbReference type="RefSeq" id="WP_121505233.1">
    <property type="nucleotide sequence ID" value="NZ_FOIR01000001.1"/>
</dbReference>
<dbReference type="EMBL" id="FOIR01000001">
    <property type="protein sequence ID" value="SEW00166.1"/>
    <property type="molecule type" value="Genomic_DNA"/>
</dbReference>
<gene>
    <name evidence="1" type="ORF">SAMN05216290_1164</name>
</gene>
<dbReference type="STRING" id="1267423.SAMN05216290_1164"/>